<organism evidence="1 2">
    <name type="scientific">Colletotrichum tamarilloi</name>
    <dbReference type="NCBI Taxonomy" id="1209934"/>
    <lineage>
        <taxon>Eukaryota</taxon>
        <taxon>Fungi</taxon>
        <taxon>Dikarya</taxon>
        <taxon>Ascomycota</taxon>
        <taxon>Pezizomycotina</taxon>
        <taxon>Sordariomycetes</taxon>
        <taxon>Hypocreomycetidae</taxon>
        <taxon>Glomerellales</taxon>
        <taxon>Glomerellaceae</taxon>
        <taxon>Colletotrichum</taxon>
        <taxon>Colletotrichum acutatum species complex</taxon>
    </lineage>
</organism>
<evidence type="ECO:0000313" key="2">
    <source>
        <dbReference type="Proteomes" id="UP001227543"/>
    </source>
</evidence>
<comment type="caution">
    <text evidence="1">The sequence shown here is derived from an EMBL/GenBank/DDBJ whole genome shotgun (WGS) entry which is preliminary data.</text>
</comment>
<dbReference type="Proteomes" id="UP001227543">
    <property type="component" value="Unassembled WGS sequence"/>
</dbReference>
<protein>
    <submittedName>
        <fullName evidence="1">Uncharacterized protein</fullName>
    </submittedName>
</protein>
<feature type="non-terminal residue" evidence="1">
    <location>
        <position position="96"/>
    </location>
</feature>
<name>A0ABQ9QGM0_9PEZI</name>
<reference evidence="1 2" key="1">
    <citation type="submission" date="2016-10" db="EMBL/GenBank/DDBJ databases">
        <title>The genome sequence of Colletotrichum fioriniae PJ7.</title>
        <authorList>
            <person name="Baroncelli R."/>
        </authorList>
    </citation>
    <scope>NUCLEOTIDE SEQUENCE [LARGE SCALE GENOMIC DNA]</scope>
    <source>
        <strain evidence="1 2">Tom-12</strain>
    </source>
</reference>
<accession>A0ABQ9QGM0</accession>
<dbReference type="EMBL" id="MLFU01000359">
    <property type="protein sequence ID" value="KAK1460488.1"/>
    <property type="molecule type" value="Genomic_DNA"/>
</dbReference>
<dbReference type="RefSeq" id="XP_060372307.1">
    <property type="nucleotide sequence ID" value="XM_060533117.1"/>
</dbReference>
<sequence length="96" mass="11001">YVAQPFLASHDYACSRLPWHAFRNDGLGCCQANNSERDGCCCAGDRFSDVRIRPAYLSRLHGRCPAMDNGPRGCWLHLGNRRRRVLLRRRGLRHCS</sequence>
<feature type="non-terminal residue" evidence="1">
    <location>
        <position position="1"/>
    </location>
</feature>
<evidence type="ECO:0000313" key="1">
    <source>
        <dbReference type="EMBL" id="KAK1460488.1"/>
    </source>
</evidence>
<proteinExistence type="predicted"/>
<gene>
    <name evidence="1" type="ORF">CTAM01_17128</name>
</gene>
<keyword evidence="2" id="KW-1185">Reference proteome</keyword>
<dbReference type="GeneID" id="85417355"/>